<accession>A0A2S7W9U4</accession>
<gene>
    <name evidence="2" type="ORF">BTO13_03390</name>
</gene>
<feature type="domain" description="DUF1835" evidence="1">
    <location>
        <begin position="6"/>
        <end position="110"/>
    </location>
</feature>
<dbReference type="EMBL" id="MSCL01000001">
    <property type="protein sequence ID" value="PQJ74373.1"/>
    <property type="molecule type" value="Genomic_DNA"/>
</dbReference>
<proteinExistence type="predicted"/>
<dbReference type="Proteomes" id="UP000237608">
    <property type="component" value="Unassembled WGS sequence"/>
</dbReference>
<evidence type="ECO:0000259" key="1">
    <source>
        <dbReference type="Pfam" id="PF08874"/>
    </source>
</evidence>
<keyword evidence="3" id="KW-1185">Reference proteome</keyword>
<sequence length="314" mass="36665">MKASILHITNGDSTTTHLKKIGFSGEFITWREMLCEGKTTTDVGSETFWKHRFDFLKTAYKVNKQTFIEFTLKEYRNLCKKKEQDEIVLWFESDLFCQINMLAVLSWIKRYRQGYQISLIGVGIDAKNHKNTGFSLLSEEQINSFYKNRVTLSQDDIEYADYIWQLYCSDSPLRLETVYKFNPMSPFQHLATAIEAHLKRFPSIENGLNFVENNILKTANSHQFKSKSELITNLLNEDEVYGFGDLQYENHLKNLHKLFSSLNPVKISKKGKEVLEKQLNFYGQIRNEDTYLGGSKKYSFLYQSSSHKLLQITT</sequence>
<name>A0A2S7W9U4_9FLAO</name>
<reference evidence="2 3" key="1">
    <citation type="submission" date="2016-12" db="EMBL/GenBank/DDBJ databases">
        <title>Trade-off between light-utilization and light-protection in marine flavobacteria.</title>
        <authorList>
            <person name="Kumagai Y."/>
            <person name="Yoshizawa S."/>
            <person name="Kogure K."/>
            <person name="Iwasaki W."/>
        </authorList>
    </citation>
    <scope>NUCLEOTIDE SEQUENCE [LARGE SCALE GENOMIC DNA]</scope>
    <source>
        <strain evidence="2 3">KCTC 22729</strain>
    </source>
</reference>
<comment type="caution">
    <text evidence="2">The sequence shown here is derived from an EMBL/GenBank/DDBJ whole genome shotgun (WGS) entry which is preliminary data.</text>
</comment>
<dbReference type="OrthoDB" id="127805at2"/>
<dbReference type="RefSeq" id="WP_105045520.1">
    <property type="nucleotide sequence ID" value="NZ_CP150662.1"/>
</dbReference>
<dbReference type="InterPro" id="IPR014973">
    <property type="entry name" value="DUF1835"/>
</dbReference>
<dbReference type="Pfam" id="PF08874">
    <property type="entry name" value="DUF1835"/>
    <property type="match status" value="1"/>
</dbReference>
<organism evidence="2 3">
    <name type="scientific">Polaribacter gangjinensis</name>
    <dbReference type="NCBI Taxonomy" id="574710"/>
    <lineage>
        <taxon>Bacteria</taxon>
        <taxon>Pseudomonadati</taxon>
        <taxon>Bacteroidota</taxon>
        <taxon>Flavobacteriia</taxon>
        <taxon>Flavobacteriales</taxon>
        <taxon>Flavobacteriaceae</taxon>
    </lineage>
</organism>
<evidence type="ECO:0000313" key="3">
    <source>
        <dbReference type="Proteomes" id="UP000237608"/>
    </source>
</evidence>
<dbReference type="AlphaFoldDB" id="A0A2S7W9U4"/>
<evidence type="ECO:0000313" key="2">
    <source>
        <dbReference type="EMBL" id="PQJ74373.1"/>
    </source>
</evidence>
<protein>
    <submittedName>
        <fullName evidence="2">DUF1835 domain-containing protein</fullName>
    </submittedName>
</protein>